<dbReference type="Proteomes" id="UP000332933">
    <property type="component" value="Unassembled WGS sequence"/>
</dbReference>
<evidence type="ECO:0000313" key="2">
    <source>
        <dbReference type="EMBL" id="KAF0694509.1"/>
    </source>
</evidence>
<keyword evidence="4" id="KW-1185">Reference proteome</keyword>
<reference evidence="3 4" key="1">
    <citation type="submission" date="2019-03" db="EMBL/GenBank/DDBJ databases">
        <authorList>
            <person name="Gaulin E."/>
            <person name="Dumas B."/>
        </authorList>
    </citation>
    <scope>NUCLEOTIDE SEQUENCE [LARGE SCALE GENOMIC DNA]</scope>
    <source>
        <strain evidence="3">CBS 568.67</strain>
    </source>
</reference>
<dbReference type="EMBL" id="VJMH01005564">
    <property type="protein sequence ID" value="KAF0694509.1"/>
    <property type="molecule type" value="Genomic_DNA"/>
</dbReference>
<feature type="region of interest" description="Disordered" evidence="1">
    <location>
        <begin position="42"/>
        <end position="62"/>
    </location>
</feature>
<evidence type="ECO:0000256" key="1">
    <source>
        <dbReference type="SAM" id="MobiDB-lite"/>
    </source>
</evidence>
<sequence length="432" mass="48319">MAEGGDWDVMADLPFLIAMDNVVQRDFDALCDILDDDNSSALDVTESPDVTAPLAPPKPKKKRVRVNTARAEIQHLRCQVTQLKMALLHAQETHKATLTLSEWAVAARREGAEKKRALHENEQLRTHVTDGHSFIQHMQAAFAKKPRWTRAMPSIGSDEWQSYKLAAQTSLRVTAIHAIADREYRRQTNAFIRAGVIDVAERCFRAGVINLATGQRALEVVSHVVLPLPCELAMQACWRTFNGEMGPLLLDHASVEVRMDDDASVGRDSEQTIERIDDHTNYERFCHDVGRGDRAYINTIRKWFQEDNVIVLRTVLEDATEPHMSRGSVDNMAQWIVAKQVKDGEACGMTSVIHLTLGDARDASSSEMDEDAIDELVTAMHALSCDKDMRPPSPSTLDNVPYLATYLRRAKLFQASLKASIADAMATFKKDN</sequence>
<dbReference type="OrthoDB" id="72677at2759"/>
<dbReference type="EMBL" id="CAADRA010005585">
    <property type="protein sequence ID" value="VFT91444.1"/>
    <property type="molecule type" value="Genomic_DNA"/>
</dbReference>
<proteinExistence type="predicted"/>
<reference evidence="2" key="2">
    <citation type="submission" date="2019-06" db="EMBL/GenBank/DDBJ databases">
        <title>Genomics analysis of Aphanomyces spp. identifies a new class of oomycete effector associated with host adaptation.</title>
        <authorList>
            <person name="Gaulin E."/>
        </authorList>
    </citation>
    <scope>NUCLEOTIDE SEQUENCE</scope>
    <source>
        <strain evidence="2">CBS 578.67</strain>
    </source>
</reference>
<organism evidence="3 4">
    <name type="scientific">Aphanomyces stellatus</name>
    <dbReference type="NCBI Taxonomy" id="120398"/>
    <lineage>
        <taxon>Eukaryota</taxon>
        <taxon>Sar</taxon>
        <taxon>Stramenopiles</taxon>
        <taxon>Oomycota</taxon>
        <taxon>Saprolegniomycetes</taxon>
        <taxon>Saprolegniales</taxon>
        <taxon>Verrucalvaceae</taxon>
        <taxon>Aphanomyces</taxon>
    </lineage>
</organism>
<gene>
    <name evidence="3" type="primary">Aste57867_14625</name>
    <name evidence="2" type="ORF">As57867_014570</name>
    <name evidence="3" type="ORF">ASTE57867_14625</name>
</gene>
<protein>
    <submittedName>
        <fullName evidence="3">Aste57867_14625 protein</fullName>
    </submittedName>
</protein>
<evidence type="ECO:0000313" key="4">
    <source>
        <dbReference type="Proteomes" id="UP000332933"/>
    </source>
</evidence>
<name>A0A485L240_9STRA</name>
<dbReference type="AlphaFoldDB" id="A0A485L240"/>
<evidence type="ECO:0000313" key="3">
    <source>
        <dbReference type="EMBL" id="VFT91444.1"/>
    </source>
</evidence>
<accession>A0A485L240</accession>